<dbReference type="VEuPathDB" id="CryptoDB:Cvel_17241"/>
<evidence type="ECO:0000256" key="4">
    <source>
        <dbReference type="SAM" id="MobiDB-lite"/>
    </source>
</evidence>
<sequence length="1103" mass="116059">MVRFLLSPEVAARVDAVGEEGKTALHLAASGGHLTVVNELLHALREKGGGNGLEGETGGHFGESESGETVVSLGARARDWSGGGAVHVASALGREDIVDRLCEGGGDPNSQRDDGAPPVLLAARRGSLETLSVLHRRAGRGVFAAVVDPSVALDSLCLLSRSPNFVGGGSIPPVCEDGKSERTLRRRVLAGAFVSSGLFEGEVGLSVSLRSLSLRSGRGRERWDKSGSSAGVTRSDAEGVTLEGTVALSDVDAATASALSAVSASVSSVETGSRSLIDERMGAERGWGLTALQAAASRGLSVSVSLLLDWGADVEGGTEQVRVRYSPSASPSLSLSATVAVAASTASPSLSPLLLSANRGHEAVALSLVERGADVSKTGALSCAESGSEGSRDFAESVSGRTALHCAASLNLSGLVRKLLERGAAVNVRDSRGRTAVLLAARSLSVDALKVLLESDGVDLSVLDRDGKHALSLAEGVEWKAGKEEVRQMLKEADKREGGEWNCETTVEQLCREPTEWELLLRVVRQQVDRVLLIVQVAVLGLLFSAAAVIVWVIPRWKEEWREWGMMFPPVLGAILQVNNIYTDVILVVLVGAAAMKGQAAAVGLFAVLMVHAVVVVGFNAFALWRFYKRRELNREPWWSEVRHKALTGVLYILGLISLKFAVLATSNLFGVAPLSMTLMEKDRREPQGEMEKRGGEGEGLGGGESPETASEQRETPRQRDAEGEGERDVEAGQAVPEGNGGGGGSSGRGGRGAVEVLRVCPGELSGKRPGGIGACAEGCLSGWCWSSKGKQGEDETVKEKQNEKCAKCEERKRAERKERERKRKGLMPMEQVDHLVFSASAPAILVEEVPQLIVKLLFFILIPEGQKILTLILGAALAAVGLLLVLVRLLFTCRSKGTSLRGGQSELEGGTLTEREPRQELEGHQAGTGREKPEDEEQEKSAPAEAPPLEDVACVGGGKGSGGILPSGVVSAQPASESVSGGLGLLVLPVDSQSLRETPRLPPETRKGRGDVPVAVLGSLGESSSRPERLEQTGTKSCSQIQPSEHPDSRELKDAETSVVVETAEGGGGGGMEEDANGRGEEGEIQRSLSEAVSEEFRGALS</sequence>
<feature type="region of interest" description="Disordered" evidence="4">
    <location>
        <begin position="995"/>
        <end position="1103"/>
    </location>
</feature>
<dbReference type="PROSITE" id="PS50297">
    <property type="entry name" value="ANK_REP_REGION"/>
    <property type="match status" value="2"/>
</dbReference>
<feature type="compositionally biased region" description="Gly residues" evidence="4">
    <location>
        <begin position="739"/>
        <end position="752"/>
    </location>
</feature>
<evidence type="ECO:0000256" key="2">
    <source>
        <dbReference type="ARBA" id="ARBA00023043"/>
    </source>
</evidence>
<evidence type="ECO:0000256" key="5">
    <source>
        <dbReference type="SAM" id="Phobius"/>
    </source>
</evidence>
<evidence type="ECO:0000313" key="6">
    <source>
        <dbReference type="EMBL" id="CEM13522.1"/>
    </source>
</evidence>
<feature type="repeat" description="ANK" evidence="3">
    <location>
        <begin position="287"/>
        <end position="319"/>
    </location>
</feature>
<dbReference type="Gene3D" id="1.25.40.20">
    <property type="entry name" value="Ankyrin repeat-containing domain"/>
    <property type="match status" value="3"/>
</dbReference>
<dbReference type="Pfam" id="PF12796">
    <property type="entry name" value="Ank_2"/>
    <property type="match status" value="1"/>
</dbReference>
<reference evidence="6" key="1">
    <citation type="submission" date="2014-11" db="EMBL/GenBank/DDBJ databases">
        <authorList>
            <person name="Otto D Thomas"/>
            <person name="Naeem Raeece"/>
        </authorList>
    </citation>
    <scope>NUCLEOTIDE SEQUENCE</scope>
</reference>
<name>A0A0G4FJQ7_9ALVE</name>
<feature type="compositionally biased region" description="Basic and acidic residues" evidence="4">
    <location>
        <begin position="914"/>
        <end position="934"/>
    </location>
</feature>
<dbReference type="AlphaFoldDB" id="A0A0G4FJQ7"/>
<gene>
    <name evidence="6" type="ORF">Cvel_17241</name>
</gene>
<keyword evidence="5" id="KW-1133">Transmembrane helix</keyword>
<feature type="transmembrane region" description="Helical" evidence="5">
    <location>
        <begin position="869"/>
        <end position="892"/>
    </location>
</feature>
<accession>A0A0G4FJQ7</accession>
<feature type="compositionally biased region" description="Polar residues" evidence="4">
    <location>
        <begin position="1033"/>
        <end position="1044"/>
    </location>
</feature>
<dbReference type="PhylomeDB" id="A0A0G4FJQ7"/>
<dbReference type="PROSITE" id="PS50088">
    <property type="entry name" value="ANK_REPEAT"/>
    <property type="match status" value="5"/>
</dbReference>
<feature type="transmembrane region" description="Helical" evidence="5">
    <location>
        <begin position="531"/>
        <end position="554"/>
    </location>
</feature>
<dbReference type="Pfam" id="PF00023">
    <property type="entry name" value="Ank"/>
    <property type="match status" value="1"/>
</dbReference>
<feature type="transmembrane region" description="Helical" evidence="5">
    <location>
        <begin position="603"/>
        <end position="628"/>
    </location>
</feature>
<keyword evidence="5" id="KW-0472">Membrane</keyword>
<keyword evidence="1" id="KW-0677">Repeat</keyword>
<feature type="repeat" description="ANK" evidence="3">
    <location>
        <begin position="348"/>
        <end position="380"/>
    </location>
</feature>
<feature type="region of interest" description="Disordered" evidence="4">
    <location>
        <begin position="899"/>
        <end position="958"/>
    </location>
</feature>
<evidence type="ECO:0000256" key="1">
    <source>
        <dbReference type="ARBA" id="ARBA00022737"/>
    </source>
</evidence>
<feature type="compositionally biased region" description="Basic and acidic residues" evidence="4">
    <location>
        <begin position="681"/>
        <end position="697"/>
    </location>
</feature>
<feature type="compositionally biased region" description="Basic and acidic residues" evidence="4">
    <location>
        <begin position="1077"/>
        <end position="1086"/>
    </location>
</feature>
<dbReference type="PANTHER" id="PTHR24173:SF74">
    <property type="entry name" value="ANKYRIN REPEAT DOMAIN-CONTAINING PROTEIN 16"/>
    <property type="match status" value="1"/>
</dbReference>
<dbReference type="EMBL" id="CDMZ01000402">
    <property type="protein sequence ID" value="CEM13522.1"/>
    <property type="molecule type" value="Genomic_DNA"/>
</dbReference>
<dbReference type="SUPFAM" id="SSF48403">
    <property type="entry name" value="Ankyrin repeat"/>
    <property type="match status" value="2"/>
</dbReference>
<proteinExistence type="predicted"/>
<dbReference type="InterPro" id="IPR002110">
    <property type="entry name" value="Ankyrin_rpt"/>
</dbReference>
<dbReference type="PRINTS" id="PR01415">
    <property type="entry name" value="ANKYRIN"/>
</dbReference>
<dbReference type="InterPro" id="IPR036770">
    <property type="entry name" value="Ankyrin_rpt-contain_sf"/>
</dbReference>
<feature type="repeat" description="ANK" evidence="3">
    <location>
        <begin position="81"/>
        <end position="113"/>
    </location>
</feature>
<feature type="compositionally biased region" description="Basic and acidic residues" evidence="4">
    <location>
        <begin position="711"/>
        <end position="731"/>
    </location>
</feature>
<feature type="repeat" description="ANK" evidence="3">
    <location>
        <begin position="399"/>
        <end position="431"/>
    </location>
</feature>
<feature type="region of interest" description="Disordered" evidence="4">
    <location>
        <begin position="681"/>
        <end position="752"/>
    </location>
</feature>
<feature type="compositionally biased region" description="Basic and acidic residues" evidence="4">
    <location>
        <begin position="998"/>
        <end position="1011"/>
    </location>
</feature>
<keyword evidence="5" id="KW-0812">Transmembrane</keyword>
<feature type="repeat" description="ANK" evidence="3">
    <location>
        <begin position="20"/>
        <end position="41"/>
    </location>
</feature>
<dbReference type="SMART" id="SM00248">
    <property type="entry name" value="ANK"/>
    <property type="match status" value="7"/>
</dbReference>
<feature type="transmembrane region" description="Helical" evidence="5">
    <location>
        <begin position="648"/>
        <end position="675"/>
    </location>
</feature>
<keyword evidence="2 3" id="KW-0040">ANK repeat</keyword>
<dbReference type="PANTHER" id="PTHR24173">
    <property type="entry name" value="ANKYRIN REPEAT CONTAINING"/>
    <property type="match status" value="1"/>
</dbReference>
<protein>
    <submittedName>
        <fullName evidence="6">Uncharacterized protein</fullName>
    </submittedName>
</protein>
<organism evidence="6">
    <name type="scientific">Chromera velia CCMP2878</name>
    <dbReference type="NCBI Taxonomy" id="1169474"/>
    <lineage>
        <taxon>Eukaryota</taxon>
        <taxon>Sar</taxon>
        <taxon>Alveolata</taxon>
        <taxon>Colpodellida</taxon>
        <taxon>Chromeraceae</taxon>
        <taxon>Chromera</taxon>
    </lineage>
</organism>
<evidence type="ECO:0000256" key="3">
    <source>
        <dbReference type="PROSITE-ProRule" id="PRU00023"/>
    </source>
</evidence>
<feature type="transmembrane region" description="Helical" evidence="5">
    <location>
        <begin position="574"/>
        <end position="596"/>
    </location>
</feature>
<feature type="compositionally biased region" description="Basic and acidic residues" evidence="4">
    <location>
        <begin position="1046"/>
        <end position="1057"/>
    </location>
</feature>